<reference evidence="2" key="1">
    <citation type="journal article" date="2015" name="Genome Announc.">
        <title>Draft Genome Sequence of Bacteroidales Strain TBC1, a Novel Isolate from a Methanogenic Wastewater Treatment System.</title>
        <authorList>
            <person name="Tourlousse D.M."/>
            <person name="Matsuura N."/>
            <person name="Sun L."/>
            <person name="Toyonaga M."/>
            <person name="Kuroda K."/>
            <person name="Ohashi A."/>
            <person name="Cruz R."/>
            <person name="Yamaguchi T."/>
            <person name="Sekiguchi Y."/>
        </authorList>
    </citation>
    <scope>NUCLEOTIDE SEQUENCE [LARGE SCALE GENOMIC DNA]</scope>
    <source>
        <strain evidence="2">TBC1</strain>
    </source>
</reference>
<dbReference type="STRING" id="1678841.TBC1_121012"/>
<keyword evidence="1" id="KW-0732">Signal</keyword>
<accession>A0A0S7C2W6</accession>
<dbReference type="InterPro" id="IPR041662">
    <property type="entry name" value="SusD-like_2"/>
</dbReference>
<evidence type="ECO:0000313" key="2">
    <source>
        <dbReference type="EMBL" id="GAP45191.1"/>
    </source>
</evidence>
<dbReference type="PROSITE" id="PS51257">
    <property type="entry name" value="PROKAR_LIPOPROTEIN"/>
    <property type="match status" value="1"/>
</dbReference>
<protein>
    <submittedName>
        <fullName evidence="2">Starch-binding associating with outer membrane</fullName>
    </submittedName>
</protein>
<dbReference type="OrthoDB" id="1109828at2"/>
<dbReference type="Gene3D" id="1.25.40.390">
    <property type="match status" value="2"/>
</dbReference>
<dbReference type="AlphaFoldDB" id="A0A0S7C2W6"/>
<dbReference type="Pfam" id="PF12771">
    <property type="entry name" value="SusD-like_2"/>
    <property type="match status" value="1"/>
</dbReference>
<evidence type="ECO:0000313" key="3">
    <source>
        <dbReference type="Proteomes" id="UP000053091"/>
    </source>
</evidence>
<dbReference type="PATRIC" id="fig|1678841.3.peg.3787"/>
<keyword evidence="3" id="KW-1185">Reference proteome</keyword>
<organism evidence="2">
    <name type="scientific">Lentimicrobium saccharophilum</name>
    <dbReference type="NCBI Taxonomy" id="1678841"/>
    <lineage>
        <taxon>Bacteria</taxon>
        <taxon>Pseudomonadati</taxon>
        <taxon>Bacteroidota</taxon>
        <taxon>Bacteroidia</taxon>
        <taxon>Bacteroidales</taxon>
        <taxon>Lentimicrobiaceae</taxon>
        <taxon>Lentimicrobium</taxon>
    </lineage>
</organism>
<dbReference type="Gene3D" id="1.20.120.840">
    <property type="entry name" value="SusD-like, tetratrico peptide repeats domain"/>
    <property type="match status" value="1"/>
</dbReference>
<gene>
    <name evidence="2" type="ORF">TBC1_121012</name>
</gene>
<dbReference type="RefSeq" id="WP_062045371.1">
    <property type="nucleotide sequence ID" value="NZ_DF968183.1"/>
</dbReference>
<dbReference type="InterPro" id="IPR011990">
    <property type="entry name" value="TPR-like_helical_dom_sf"/>
</dbReference>
<proteinExistence type="predicted"/>
<evidence type="ECO:0000256" key="1">
    <source>
        <dbReference type="SAM" id="SignalP"/>
    </source>
</evidence>
<dbReference type="Proteomes" id="UP000053091">
    <property type="component" value="Unassembled WGS sequence"/>
</dbReference>
<name>A0A0S7C2W6_9BACT</name>
<feature type="signal peptide" evidence="1">
    <location>
        <begin position="1"/>
        <end position="21"/>
    </location>
</feature>
<sequence>MRKIKNVLILGLLIITAFSCSEDVMDDINKNVNDPTDVASNLIITDVMTRTAFNITGSDLAFYAAVYIEHSVGVWNQSYNAEIRSGEPVSATTYNNSWDAMYRNLGDLKLIIAKCSEGGAEEGNYHTLGIAQALNAYTLAILTDVMGDVPWSEALQPGVVFTPQLDSQEAIYGEIMQMLDAAIENLQKETVFPSLGGQDFIYGGDAGSWLKFAYGLKARYTMRLSLRSPAYADVITFANQSFASADEECKYAYNAATTFSPFYRFFTDRDYFGASQSLADKLAARNDPREAIFWEAHPAAGDFVIAPNGSPDQVQGYYAISALSTPTAPTFLLSYHEIEFLKAEAYVRQNNLDAAKTALLNGITAAFQKVNVGLTAEEAETYYNDEVLPKFNANPLAEVMNQKYIAFFEEEAVEAYNDYRRLKAMGDNVITLANPLNNSQFPLRFTYGASDVTTNVNVRNAYGDGTYIYSENVWWAGGSR</sequence>
<dbReference type="EMBL" id="DF968183">
    <property type="protein sequence ID" value="GAP45191.1"/>
    <property type="molecule type" value="Genomic_DNA"/>
</dbReference>
<feature type="chain" id="PRO_5006633542" evidence="1">
    <location>
        <begin position="22"/>
        <end position="480"/>
    </location>
</feature>
<dbReference type="SUPFAM" id="SSF48452">
    <property type="entry name" value="TPR-like"/>
    <property type="match status" value="1"/>
</dbReference>